<dbReference type="PANTHER" id="PTHR45138">
    <property type="entry name" value="REGULATORY COMPONENTS OF SENSORY TRANSDUCTION SYSTEM"/>
    <property type="match status" value="1"/>
</dbReference>
<evidence type="ECO:0000259" key="10">
    <source>
        <dbReference type="PROSITE" id="PS50110"/>
    </source>
</evidence>
<dbReference type="FunFam" id="3.40.50.2300:FF:000001">
    <property type="entry name" value="DNA-binding response regulator PhoB"/>
    <property type="match status" value="1"/>
</dbReference>
<evidence type="ECO:0000256" key="3">
    <source>
        <dbReference type="ARBA" id="ARBA00023012"/>
    </source>
</evidence>
<comment type="catalytic activity">
    <reaction evidence="7">
        <text>2 GTP = 3',3'-c-di-GMP + 2 diphosphate</text>
        <dbReference type="Rhea" id="RHEA:24898"/>
        <dbReference type="ChEBI" id="CHEBI:33019"/>
        <dbReference type="ChEBI" id="CHEBI:37565"/>
        <dbReference type="ChEBI" id="CHEBI:58805"/>
        <dbReference type="EC" id="2.7.7.65"/>
    </reaction>
</comment>
<evidence type="ECO:0000256" key="5">
    <source>
        <dbReference type="ARBA" id="ARBA00023125"/>
    </source>
</evidence>
<evidence type="ECO:0000256" key="9">
    <source>
        <dbReference type="SAM" id="Coils"/>
    </source>
</evidence>
<dbReference type="InterPro" id="IPR011006">
    <property type="entry name" value="CheY-like_superfamily"/>
</dbReference>
<feature type="coiled-coil region" evidence="9">
    <location>
        <begin position="114"/>
        <end position="141"/>
    </location>
</feature>
<dbReference type="SUPFAM" id="SSF52172">
    <property type="entry name" value="CheY-like"/>
    <property type="match status" value="1"/>
</dbReference>
<organism evidence="12 13">
    <name type="scientific">Roseisolibacter agri</name>
    <dbReference type="NCBI Taxonomy" id="2014610"/>
    <lineage>
        <taxon>Bacteria</taxon>
        <taxon>Pseudomonadati</taxon>
        <taxon>Gemmatimonadota</taxon>
        <taxon>Gemmatimonadia</taxon>
        <taxon>Gemmatimonadales</taxon>
        <taxon>Gemmatimonadaceae</taxon>
        <taxon>Roseisolibacter</taxon>
    </lineage>
</organism>
<dbReference type="SMART" id="SM00448">
    <property type="entry name" value="REC"/>
    <property type="match status" value="1"/>
</dbReference>
<dbReference type="Pfam" id="PF00990">
    <property type="entry name" value="GGDEF"/>
    <property type="match status" value="1"/>
</dbReference>
<evidence type="ECO:0000313" key="13">
    <source>
        <dbReference type="Proteomes" id="UP001161325"/>
    </source>
</evidence>
<evidence type="ECO:0000256" key="1">
    <source>
        <dbReference type="ARBA" id="ARBA00012528"/>
    </source>
</evidence>
<dbReference type="InterPro" id="IPR001789">
    <property type="entry name" value="Sig_transdc_resp-reg_receiver"/>
</dbReference>
<dbReference type="GO" id="GO:1902201">
    <property type="term" value="P:negative regulation of bacterial-type flagellum-dependent cell motility"/>
    <property type="evidence" value="ECO:0007669"/>
    <property type="project" value="TreeGrafter"/>
</dbReference>
<dbReference type="InterPro" id="IPR000160">
    <property type="entry name" value="GGDEF_dom"/>
</dbReference>
<dbReference type="FunFam" id="3.30.70.270:FF:000001">
    <property type="entry name" value="Diguanylate cyclase domain protein"/>
    <property type="match status" value="1"/>
</dbReference>
<keyword evidence="6" id="KW-0804">Transcription</keyword>
<keyword evidence="5" id="KW-0238">DNA-binding</keyword>
<dbReference type="EMBL" id="BRXS01000004">
    <property type="protein sequence ID" value="GLC26084.1"/>
    <property type="molecule type" value="Genomic_DNA"/>
</dbReference>
<dbReference type="GO" id="GO:0052621">
    <property type="term" value="F:diguanylate cyclase activity"/>
    <property type="evidence" value="ECO:0007669"/>
    <property type="project" value="UniProtKB-EC"/>
</dbReference>
<dbReference type="SUPFAM" id="SSF55073">
    <property type="entry name" value="Nucleotide cyclase"/>
    <property type="match status" value="1"/>
</dbReference>
<dbReference type="AlphaFoldDB" id="A0AA37VF08"/>
<evidence type="ECO:0000256" key="2">
    <source>
        <dbReference type="ARBA" id="ARBA00022553"/>
    </source>
</evidence>
<keyword evidence="4" id="KW-0805">Transcription regulation</keyword>
<dbReference type="InterPro" id="IPR043128">
    <property type="entry name" value="Rev_trsase/Diguanyl_cyclase"/>
</dbReference>
<dbReference type="GO" id="GO:0003677">
    <property type="term" value="F:DNA binding"/>
    <property type="evidence" value="ECO:0007669"/>
    <property type="project" value="UniProtKB-KW"/>
</dbReference>
<dbReference type="GO" id="GO:0043709">
    <property type="term" value="P:cell adhesion involved in single-species biofilm formation"/>
    <property type="evidence" value="ECO:0007669"/>
    <property type="project" value="TreeGrafter"/>
</dbReference>
<keyword evidence="13" id="KW-1185">Reference proteome</keyword>
<evidence type="ECO:0000313" key="12">
    <source>
        <dbReference type="EMBL" id="GLC26084.1"/>
    </source>
</evidence>
<dbReference type="RefSeq" id="WP_284350552.1">
    <property type="nucleotide sequence ID" value="NZ_BRXS01000004.1"/>
</dbReference>
<comment type="caution">
    <text evidence="12">The sequence shown here is derived from an EMBL/GenBank/DDBJ whole genome shotgun (WGS) entry which is preliminary data.</text>
</comment>
<evidence type="ECO:0000256" key="4">
    <source>
        <dbReference type="ARBA" id="ARBA00023015"/>
    </source>
</evidence>
<feature type="modified residue" description="4-aspartylphosphate" evidence="8">
    <location>
        <position position="52"/>
    </location>
</feature>
<dbReference type="Gene3D" id="3.30.70.270">
    <property type="match status" value="1"/>
</dbReference>
<proteinExistence type="predicted"/>
<keyword evidence="3" id="KW-0902">Two-component regulatory system</keyword>
<dbReference type="Gene3D" id="6.10.250.690">
    <property type="match status" value="1"/>
</dbReference>
<dbReference type="PROSITE" id="PS50110">
    <property type="entry name" value="RESPONSE_REGULATORY"/>
    <property type="match status" value="1"/>
</dbReference>
<dbReference type="CDD" id="cd17538">
    <property type="entry name" value="REC_D1_PleD-like"/>
    <property type="match status" value="1"/>
</dbReference>
<keyword evidence="2 8" id="KW-0597">Phosphoprotein</keyword>
<dbReference type="InterPro" id="IPR050469">
    <property type="entry name" value="Diguanylate_Cyclase"/>
</dbReference>
<keyword evidence="9" id="KW-0175">Coiled coil</keyword>
<dbReference type="Gene3D" id="3.40.50.2300">
    <property type="match status" value="1"/>
</dbReference>
<dbReference type="Pfam" id="PF00072">
    <property type="entry name" value="Response_reg"/>
    <property type="match status" value="1"/>
</dbReference>
<accession>A0AA37VF08</accession>
<dbReference type="InterPro" id="IPR029787">
    <property type="entry name" value="Nucleotide_cyclase"/>
</dbReference>
<dbReference type="Proteomes" id="UP001161325">
    <property type="component" value="Unassembled WGS sequence"/>
</dbReference>
<reference evidence="12" key="1">
    <citation type="submission" date="2022-08" db="EMBL/GenBank/DDBJ databases">
        <title>Draft genome sequencing of Roseisolibacter agri AW1220.</title>
        <authorList>
            <person name="Tobiishi Y."/>
            <person name="Tonouchi A."/>
        </authorList>
    </citation>
    <scope>NUCLEOTIDE SEQUENCE</scope>
    <source>
        <strain evidence="12">AW1220</strain>
    </source>
</reference>
<evidence type="ECO:0000256" key="7">
    <source>
        <dbReference type="ARBA" id="ARBA00034247"/>
    </source>
</evidence>
<dbReference type="NCBIfam" id="TIGR00254">
    <property type="entry name" value="GGDEF"/>
    <property type="match status" value="1"/>
</dbReference>
<dbReference type="GO" id="GO:0000160">
    <property type="term" value="P:phosphorelay signal transduction system"/>
    <property type="evidence" value="ECO:0007669"/>
    <property type="project" value="UniProtKB-KW"/>
</dbReference>
<dbReference type="GO" id="GO:0005886">
    <property type="term" value="C:plasma membrane"/>
    <property type="evidence" value="ECO:0007669"/>
    <property type="project" value="TreeGrafter"/>
</dbReference>
<dbReference type="CDD" id="cd01949">
    <property type="entry name" value="GGDEF"/>
    <property type="match status" value="1"/>
</dbReference>
<dbReference type="EC" id="2.7.7.65" evidence="1"/>
<evidence type="ECO:0000259" key="11">
    <source>
        <dbReference type="PROSITE" id="PS50887"/>
    </source>
</evidence>
<feature type="domain" description="GGDEF" evidence="11">
    <location>
        <begin position="169"/>
        <end position="303"/>
    </location>
</feature>
<feature type="domain" description="Response regulatory" evidence="10">
    <location>
        <begin position="3"/>
        <end position="119"/>
    </location>
</feature>
<gene>
    <name evidence="12" type="ORF">rosag_25970</name>
</gene>
<protein>
    <recommendedName>
        <fullName evidence="1">diguanylate cyclase</fullName>
        <ecNumber evidence="1">2.7.7.65</ecNumber>
    </recommendedName>
</protein>
<name>A0AA37VF08_9BACT</name>
<evidence type="ECO:0000256" key="6">
    <source>
        <dbReference type="ARBA" id="ARBA00023163"/>
    </source>
</evidence>
<evidence type="ECO:0000256" key="8">
    <source>
        <dbReference type="PROSITE-ProRule" id="PRU00169"/>
    </source>
</evidence>
<dbReference type="PROSITE" id="PS50887">
    <property type="entry name" value="GGDEF"/>
    <property type="match status" value="1"/>
</dbReference>
<dbReference type="PANTHER" id="PTHR45138:SF9">
    <property type="entry name" value="DIGUANYLATE CYCLASE DGCM-RELATED"/>
    <property type="match status" value="1"/>
</dbReference>
<dbReference type="SMART" id="SM00267">
    <property type="entry name" value="GGDEF"/>
    <property type="match status" value="1"/>
</dbReference>
<sequence>MTRILVVDDHEDNVELLRARLEARGYQVEAARDGLEALERVDARPPDLILLDVMMPKLDGFEVVRRIKGNPKLPFIPIIMQTALELTEDKVEGLDAGADDYITKPIDFAELEARVRSLLRIKALQEELAKANESLLRMSQIDGLTGVDNRRHIEERLTEMFDHSARLNEPLAVVMCDVDHFKSVNDTHGHQAGDAVLRQVADVLRDTAREIDRVGRYGGEEFLVILPGANVHDAVAFAERVRQAIDAREFAYDGGTVRRTLSAGVAAWPHSDVRHQEALVKAADDALYVAKESGRNRVVAYGSPEFVAHERPDGAARATAATAAVPTP</sequence>